<organism evidence="2 3">
    <name type="scientific">Turicibacter faecis</name>
    <dbReference type="NCBI Taxonomy" id="2963365"/>
    <lineage>
        <taxon>Bacteria</taxon>
        <taxon>Bacillati</taxon>
        <taxon>Bacillota</taxon>
        <taxon>Erysipelotrichia</taxon>
        <taxon>Erysipelotrichales</taxon>
        <taxon>Turicibacteraceae</taxon>
        <taxon>Turicibacter</taxon>
    </lineage>
</organism>
<accession>A0ABM8IHP6</accession>
<keyword evidence="3" id="KW-1185">Reference proteome</keyword>
<dbReference type="EMBL" id="AP028127">
    <property type="protein sequence ID" value="BEH90740.1"/>
    <property type="molecule type" value="Genomic_DNA"/>
</dbReference>
<gene>
    <name evidence="2" type="ORF">T23_08420</name>
</gene>
<evidence type="ECO:0000313" key="3">
    <source>
        <dbReference type="Proteomes" id="UP001432099"/>
    </source>
</evidence>
<keyword evidence="1" id="KW-1133">Transmembrane helix</keyword>
<feature type="transmembrane region" description="Helical" evidence="1">
    <location>
        <begin position="9"/>
        <end position="30"/>
    </location>
</feature>
<protein>
    <submittedName>
        <fullName evidence="2">Uncharacterized protein</fullName>
    </submittedName>
</protein>
<feature type="transmembrane region" description="Helical" evidence="1">
    <location>
        <begin position="36"/>
        <end position="58"/>
    </location>
</feature>
<keyword evidence="1" id="KW-0472">Membrane</keyword>
<evidence type="ECO:0000256" key="1">
    <source>
        <dbReference type="SAM" id="Phobius"/>
    </source>
</evidence>
<proteinExistence type="predicted"/>
<keyword evidence="1" id="KW-0812">Transmembrane</keyword>
<dbReference type="RefSeq" id="WP_161832072.1">
    <property type="nucleotide sequence ID" value="NZ_AP028127.1"/>
</dbReference>
<name>A0ABM8IHP6_9FIRM</name>
<sequence length="261" mass="31184">MKKRQKETILIGCGLVSLSLILHFVHVLIFKDVHHTMIFLVADIAFIPLEVFFTTMILERVLERRKKEQDLEKLNMLVGVFYAEFGTQLLEYFVNQDDRVAICKKLRIQDPSVWNDEYFKRLQQLNSSYHYEVQLTKIDLRELQQILHEGKNIIITLMTTDSLHEHETFTEMLMRIMHLKEELDTQDITDLSKIKCTHLEEDMAAIYRYLTYEWCYYLNYLNKFYPSLFSTVIMLSPFNKKHQRTLLEQRESEGGHLSCPY</sequence>
<dbReference type="Proteomes" id="UP001432099">
    <property type="component" value="Chromosome"/>
</dbReference>
<reference evidence="2" key="1">
    <citation type="journal article" date="2024" name="Int. J. Syst. Evol. Microbiol.">
        <title>Turicibacter faecis sp. nov., isolated from faeces of heart failure mouse model.</title>
        <authorList>
            <person name="Imamura Y."/>
            <person name="Motooka D."/>
            <person name="Nakajima Y."/>
            <person name="Ito S."/>
            <person name="Kitakaze M."/>
            <person name="Iida T."/>
            <person name="Nakamura S."/>
        </authorList>
    </citation>
    <scope>NUCLEOTIDE SEQUENCE</scope>
    <source>
        <strain evidence="2">TC023</strain>
    </source>
</reference>
<evidence type="ECO:0000313" key="2">
    <source>
        <dbReference type="EMBL" id="BEH90740.1"/>
    </source>
</evidence>